<feature type="non-terminal residue" evidence="14">
    <location>
        <position position="1"/>
    </location>
</feature>
<protein>
    <recommendedName>
        <fullName evidence="9">glucan 1,3-beta-glucosidase</fullName>
        <ecNumber evidence="9">3.2.1.58</ecNumber>
    </recommendedName>
</protein>
<dbReference type="PANTHER" id="PTHR31297:SF1">
    <property type="entry name" value="GLUCAN 1,3-BETA-GLUCOSIDASE I_II-RELATED"/>
    <property type="match status" value="1"/>
</dbReference>
<evidence type="ECO:0000313" key="14">
    <source>
        <dbReference type="EMBL" id="CEQ42865.1"/>
    </source>
</evidence>
<dbReference type="EC" id="3.2.1.58" evidence="9"/>
<dbReference type="OrthoDB" id="62120at2759"/>
<dbReference type="Pfam" id="PF00150">
    <property type="entry name" value="Cellulase"/>
    <property type="match status" value="1"/>
</dbReference>
<feature type="compositionally biased region" description="Low complexity" evidence="11">
    <location>
        <begin position="57"/>
        <end position="84"/>
    </location>
</feature>
<dbReference type="GO" id="GO:0005576">
    <property type="term" value="C:extracellular region"/>
    <property type="evidence" value="ECO:0007669"/>
    <property type="project" value="UniProtKB-SubCell"/>
</dbReference>
<evidence type="ECO:0000256" key="3">
    <source>
        <dbReference type="ARBA" id="ARBA00022525"/>
    </source>
</evidence>
<evidence type="ECO:0000256" key="6">
    <source>
        <dbReference type="ARBA" id="ARBA00023295"/>
    </source>
</evidence>
<feature type="region of interest" description="Disordered" evidence="11">
    <location>
        <begin position="316"/>
        <end position="343"/>
    </location>
</feature>
<evidence type="ECO:0000256" key="1">
    <source>
        <dbReference type="ARBA" id="ARBA00004613"/>
    </source>
</evidence>
<keyword evidence="12" id="KW-0812">Transmembrane</keyword>
<feature type="transmembrane region" description="Helical" evidence="12">
    <location>
        <begin position="21"/>
        <end position="44"/>
    </location>
</feature>
<keyword evidence="12" id="KW-1133">Transmembrane helix</keyword>
<keyword evidence="6 10" id="KW-0326">Glycosidase</keyword>
<dbReference type="InterPro" id="IPR050386">
    <property type="entry name" value="Glycosyl_hydrolase_5"/>
</dbReference>
<keyword evidence="12" id="KW-0472">Membrane</keyword>
<sequence>MTASDKAAYGGAATSRGGKKLLWWIIGIVVAICVILAAVLGGVLGSRAANHDHHTSSKSNSADSSSGSSGGASTNSSDTSSPTTTFETTDLAAWTWGQNKSIGMCLGSWLILEKWMVPDWFNETVNAVQPGAGVTTLDEWTFWSDLTLQREGRLQTDQPIDFAVRFSARTSASRRASHILFSSQIPAAADRLAHSLTQHFETFVTEDDIQTLYDNVRAASSSPSHLTLPHPDWLFFPQGINHLRIPTGSYSRSLSGTMRLLTVRLPAGFWAWIPTVEGEPYLNRTDIYQYYLDRVLGWAHERGMYAILDMHGVPGSQNGEQSSGHLTTEPSWFGGSASTETPDQQRSDQMIQAVTEWVANSPYRSVVTGIEPINEPRPYTNDQLVQLENYFSRSYNTIQNSSWPVATIIPYGYANLSYWYDFSAAHATDPPSMVMVDHPYPGNFPPQNDSANILQQVCAAAQRYLEYPIPLLIDEWSIYTGVKDSAFEKEFYEQQLVTWAWSAGGMYWSYKLETSQQDLANGLDYSQPSDYSLNGTVTQSTSDAFISALQSALTTSCGTVPDNVSPYNNGSFAVPTWTVEAGVRSSAAGTTLTGTSTLLSLPTAASATATNVARLKRKRAQPLRV</sequence>
<comment type="similarity">
    <text evidence="2 10">Belongs to the glycosyl hydrolase 5 (cellulase A) family.</text>
</comment>
<evidence type="ECO:0000256" key="7">
    <source>
        <dbReference type="ARBA" id="ARBA00023316"/>
    </source>
</evidence>
<dbReference type="GO" id="GO:0004338">
    <property type="term" value="F:glucan exo-1,3-beta-glucosidase activity"/>
    <property type="evidence" value="ECO:0007669"/>
    <property type="project" value="UniProtKB-EC"/>
</dbReference>
<evidence type="ECO:0000256" key="10">
    <source>
        <dbReference type="RuleBase" id="RU361153"/>
    </source>
</evidence>
<dbReference type="SUPFAM" id="SSF51445">
    <property type="entry name" value="(Trans)glycosidases"/>
    <property type="match status" value="2"/>
</dbReference>
<evidence type="ECO:0000256" key="12">
    <source>
        <dbReference type="SAM" id="Phobius"/>
    </source>
</evidence>
<dbReference type="Proteomes" id="UP000243876">
    <property type="component" value="Unassembled WGS sequence"/>
</dbReference>
<dbReference type="Gene3D" id="3.20.20.80">
    <property type="entry name" value="Glycosidases"/>
    <property type="match status" value="1"/>
</dbReference>
<evidence type="ECO:0000259" key="13">
    <source>
        <dbReference type="Pfam" id="PF00150"/>
    </source>
</evidence>
<keyword evidence="3" id="KW-0964">Secreted</keyword>
<evidence type="ECO:0000256" key="2">
    <source>
        <dbReference type="ARBA" id="ARBA00005641"/>
    </source>
</evidence>
<comment type="catalytic activity">
    <reaction evidence="8">
        <text>Successive hydrolysis of beta-D-glucose units from the non-reducing ends of (1-&gt;3)-beta-D-glucans, releasing alpha-glucose.</text>
        <dbReference type="EC" id="3.2.1.58"/>
    </reaction>
</comment>
<feature type="region of interest" description="Disordered" evidence="11">
    <location>
        <begin position="51"/>
        <end position="84"/>
    </location>
</feature>
<reference evidence="15" key="1">
    <citation type="submission" date="2015-02" db="EMBL/GenBank/DDBJ databases">
        <authorList>
            <person name="Gon?alves P."/>
        </authorList>
    </citation>
    <scope>NUCLEOTIDE SEQUENCE [LARGE SCALE GENOMIC DNA]</scope>
</reference>
<evidence type="ECO:0000256" key="4">
    <source>
        <dbReference type="ARBA" id="ARBA00022729"/>
    </source>
</evidence>
<dbReference type="GO" id="GO:0071555">
    <property type="term" value="P:cell wall organization"/>
    <property type="evidence" value="ECO:0007669"/>
    <property type="project" value="UniProtKB-KW"/>
</dbReference>
<evidence type="ECO:0000256" key="9">
    <source>
        <dbReference type="ARBA" id="ARBA00038929"/>
    </source>
</evidence>
<evidence type="ECO:0000256" key="11">
    <source>
        <dbReference type="SAM" id="MobiDB-lite"/>
    </source>
</evidence>
<dbReference type="GO" id="GO:0009986">
    <property type="term" value="C:cell surface"/>
    <property type="evidence" value="ECO:0007669"/>
    <property type="project" value="TreeGrafter"/>
</dbReference>
<dbReference type="InterPro" id="IPR017853">
    <property type="entry name" value="GH"/>
</dbReference>
<dbReference type="PANTHER" id="PTHR31297">
    <property type="entry name" value="GLUCAN ENDO-1,6-BETA-GLUCOSIDASE B"/>
    <property type="match status" value="1"/>
</dbReference>
<name>A0A0D6ETG0_SPOSA</name>
<evidence type="ECO:0000313" key="15">
    <source>
        <dbReference type="Proteomes" id="UP000243876"/>
    </source>
</evidence>
<evidence type="ECO:0000256" key="8">
    <source>
        <dbReference type="ARBA" id="ARBA00036824"/>
    </source>
</evidence>
<dbReference type="AlphaFoldDB" id="A0A0D6ETG0"/>
<accession>A0A0D6ETG0</accession>
<evidence type="ECO:0000256" key="5">
    <source>
        <dbReference type="ARBA" id="ARBA00022801"/>
    </source>
</evidence>
<proteinExistence type="inferred from homology"/>
<keyword evidence="15" id="KW-1185">Reference proteome</keyword>
<dbReference type="GO" id="GO:0009251">
    <property type="term" value="P:glucan catabolic process"/>
    <property type="evidence" value="ECO:0007669"/>
    <property type="project" value="TreeGrafter"/>
</dbReference>
<dbReference type="InterPro" id="IPR001547">
    <property type="entry name" value="Glyco_hydro_5"/>
</dbReference>
<organism evidence="14 15">
    <name type="scientific">Sporidiobolus salmonicolor</name>
    <name type="common">Yeast-like fungus</name>
    <name type="synonym">Sporobolomyces salmonicolor</name>
    <dbReference type="NCBI Taxonomy" id="5005"/>
    <lineage>
        <taxon>Eukaryota</taxon>
        <taxon>Fungi</taxon>
        <taxon>Dikarya</taxon>
        <taxon>Basidiomycota</taxon>
        <taxon>Pucciniomycotina</taxon>
        <taxon>Microbotryomycetes</taxon>
        <taxon>Sporidiobolales</taxon>
        <taxon>Sporidiobolaceae</taxon>
        <taxon>Sporobolomyces</taxon>
    </lineage>
</organism>
<gene>
    <name evidence="14" type="primary">SPOSA6832_04738</name>
</gene>
<keyword evidence="5 10" id="KW-0378">Hydrolase</keyword>
<feature type="domain" description="Glycoside hydrolase family 5" evidence="13">
    <location>
        <begin position="262"/>
        <end position="479"/>
    </location>
</feature>
<keyword evidence="7" id="KW-0961">Cell wall biogenesis/degradation</keyword>
<comment type="subcellular location">
    <subcellularLocation>
        <location evidence="1">Secreted</location>
    </subcellularLocation>
</comment>
<keyword evidence="4" id="KW-0732">Signal</keyword>
<dbReference type="EMBL" id="CENE01000038">
    <property type="protein sequence ID" value="CEQ42865.1"/>
    <property type="molecule type" value="Genomic_DNA"/>
</dbReference>